<dbReference type="EMBL" id="JBHUKQ010000010">
    <property type="protein sequence ID" value="MFD2481574.1"/>
    <property type="molecule type" value="Genomic_DNA"/>
</dbReference>
<dbReference type="RefSeq" id="WP_344273443.1">
    <property type="nucleotide sequence ID" value="NZ_BAAAHV010000011.1"/>
</dbReference>
<accession>A0ABW5HX30</accession>
<evidence type="ECO:0000313" key="2">
    <source>
        <dbReference type="Proteomes" id="UP001597542"/>
    </source>
</evidence>
<sequence>MSFDDDRYEAFLPHHTASKHRIMAITGFPGHPQLLALATVPDATAARRLADALNSRLLGRRNHVERLDGALTGLPESVAAAVRQLPIEPAQDTRLGRSRLADHLPGDPVDGILMFPSTVCPSGECTACGNCVDDCQDCEICEEGGCVDCVRPDLTPRTAEVLAAAGSILADQYFDHAEEVNAGGPRTFAEIMPAIMAKQPAEFFRRMARVFDDLTNDLQDGVEPHPLDMAEQVALDLMIREAEGLLDDPDVIESFVQGLPETRYDNEFDNLYDALFEDTDHIGLLYSDQSSAAPGELEFLFEPFYDGEERDPNRGFRR</sequence>
<name>A0ABW5HX30_9PSEU</name>
<gene>
    <name evidence="1" type="ORF">ACFSUT_14925</name>
</gene>
<evidence type="ECO:0008006" key="3">
    <source>
        <dbReference type="Google" id="ProtNLM"/>
    </source>
</evidence>
<dbReference type="Proteomes" id="UP001597542">
    <property type="component" value="Unassembled WGS sequence"/>
</dbReference>
<evidence type="ECO:0000313" key="1">
    <source>
        <dbReference type="EMBL" id="MFD2481574.1"/>
    </source>
</evidence>
<reference evidence="2" key="1">
    <citation type="journal article" date="2019" name="Int. J. Syst. Evol. Microbiol.">
        <title>The Global Catalogue of Microorganisms (GCM) 10K type strain sequencing project: providing services to taxonomists for standard genome sequencing and annotation.</title>
        <authorList>
            <consortium name="The Broad Institute Genomics Platform"/>
            <consortium name="The Broad Institute Genome Sequencing Center for Infectious Disease"/>
            <person name="Wu L."/>
            <person name="Ma J."/>
        </authorList>
    </citation>
    <scope>NUCLEOTIDE SEQUENCE [LARGE SCALE GENOMIC DNA]</scope>
    <source>
        <strain evidence="2">CGMCC 4.7638</strain>
    </source>
</reference>
<keyword evidence="2" id="KW-1185">Reference proteome</keyword>
<organism evidence="1 2">
    <name type="scientific">Amycolatopsis albidoflavus</name>
    <dbReference type="NCBI Taxonomy" id="102226"/>
    <lineage>
        <taxon>Bacteria</taxon>
        <taxon>Bacillati</taxon>
        <taxon>Actinomycetota</taxon>
        <taxon>Actinomycetes</taxon>
        <taxon>Pseudonocardiales</taxon>
        <taxon>Pseudonocardiaceae</taxon>
        <taxon>Amycolatopsis</taxon>
    </lineage>
</organism>
<proteinExistence type="predicted"/>
<comment type="caution">
    <text evidence="1">The sequence shown here is derived from an EMBL/GenBank/DDBJ whole genome shotgun (WGS) entry which is preliminary data.</text>
</comment>
<protein>
    <recommendedName>
        <fullName evidence="3">4Fe-4S ferredoxin-type domain-containing protein</fullName>
    </recommendedName>
</protein>